<dbReference type="Proteomes" id="UP000265520">
    <property type="component" value="Unassembled WGS sequence"/>
</dbReference>
<organism evidence="1 2">
    <name type="scientific">Trifolium medium</name>
    <dbReference type="NCBI Taxonomy" id="97028"/>
    <lineage>
        <taxon>Eukaryota</taxon>
        <taxon>Viridiplantae</taxon>
        <taxon>Streptophyta</taxon>
        <taxon>Embryophyta</taxon>
        <taxon>Tracheophyta</taxon>
        <taxon>Spermatophyta</taxon>
        <taxon>Magnoliopsida</taxon>
        <taxon>eudicotyledons</taxon>
        <taxon>Gunneridae</taxon>
        <taxon>Pentapetalae</taxon>
        <taxon>rosids</taxon>
        <taxon>fabids</taxon>
        <taxon>Fabales</taxon>
        <taxon>Fabaceae</taxon>
        <taxon>Papilionoideae</taxon>
        <taxon>50 kb inversion clade</taxon>
        <taxon>NPAAA clade</taxon>
        <taxon>Hologalegina</taxon>
        <taxon>IRL clade</taxon>
        <taxon>Trifolieae</taxon>
        <taxon>Trifolium</taxon>
    </lineage>
</organism>
<proteinExistence type="predicted"/>
<dbReference type="EMBL" id="LXQA010231561">
    <property type="protein sequence ID" value="MCI36206.1"/>
    <property type="molecule type" value="Genomic_DNA"/>
</dbReference>
<feature type="non-terminal residue" evidence="1">
    <location>
        <position position="34"/>
    </location>
</feature>
<protein>
    <submittedName>
        <fullName evidence="1">Exosome complex component RRP4-like</fullName>
    </submittedName>
</protein>
<name>A0A392RL05_9FABA</name>
<reference evidence="1 2" key="1">
    <citation type="journal article" date="2018" name="Front. Plant Sci.">
        <title>Red Clover (Trifolium pratense) and Zigzag Clover (T. medium) - A Picture of Genomic Similarities and Differences.</title>
        <authorList>
            <person name="Dluhosova J."/>
            <person name="Istvanek J."/>
            <person name="Nedelnik J."/>
            <person name="Repkova J."/>
        </authorList>
    </citation>
    <scope>NUCLEOTIDE SEQUENCE [LARGE SCALE GENOMIC DNA]</scope>
    <source>
        <strain evidence="2">cv. 10/8</strain>
        <tissue evidence="1">Leaf</tissue>
    </source>
</reference>
<sequence>MRCIFEEGDVICAEVRGSPHDDLHLQARSQKYGK</sequence>
<comment type="caution">
    <text evidence="1">The sequence shown here is derived from an EMBL/GenBank/DDBJ whole genome shotgun (WGS) entry which is preliminary data.</text>
</comment>
<dbReference type="AlphaFoldDB" id="A0A392RL05"/>
<accession>A0A392RL05</accession>
<evidence type="ECO:0000313" key="2">
    <source>
        <dbReference type="Proteomes" id="UP000265520"/>
    </source>
</evidence>
<keyword evidence="2" id="KW-1185">Reference proteome</keyword>
<evidence type="ECO:0000313" key="1">
    <source>
        <dbReference type="EMBL" id="MCI36206.1"/>
    </source>
</evidence>